<gene>
    <name evidence="2" type="ORF">MTR67_013345</name>
</gene>
<evidence type="ECO:0000313" key="3">
    <source>
        <dbReference type="Proteomes" id="UP001234989"/>
    </source>
</evidence>
<organism evidence="2 3">
    <name type="scientific">Solanum verrucosum</name>
    <dbReference type="NCBI Taxonomy" id="315347"/>
    <lineage>
        <taxon>Eukaryota</taxon>
        <taxon>Viridiplantae</taxon>
        <taxon>Streptophyta</taxon>
        <taxon>Embryophyta</taxon>
        <taxon>Tracheophyta</taxon>
        <taxon>Spermatophyta</taxon>
        <taxon>Magnoliopsida</taxon>
        <taxon>eudicotyledons</taxon>
        <taxon>Gunneridae</taxon>
        <taxon>Pentapetalae</taxon>
        <taxon>asterids</taxon>
        <taxon>lamiids</taxon>
        <taxon>Solanales</taxon>
        <taxon>Solanaceae</taxon>
        <taxon>Solanoideae</taxon>
        <taxon>Solaneae</taxon>
        <taxon>Solanum</taxon>
    </lineage>
</organism>
<name>A0AAF0TNR7_SOLVR</name>
<reference evidence="2" key="1">
    <citation type="submission" date="2023-08" db="EMBL/GenBank/DDBJ databases">
        <title>A de novo genome assembly of Solanum verrucosum Schlechtendal, a Mexican diploid species geographically isolated from the other diploid A-genome species in potato relatives.</title>
        <authorList>
            <person name="Hosaka K."/>
        </authorList>
    </citation>
    <scope>NUCLEOTIDE SEQUENCE</scope>
    <source>
        <tissue evidence="2">Young leaves</tissue>
    </source>
</reference>
<evidence type="ECO:0000256" key="1">
    <source>
        <dbReference type="SAM" id="Phobius"/>
    </source>
</evidence>
<sequence>MALGRWKNVNSDGSLPHLSLTPFNQSEKVKFSKNFLLLHNLFSVFPLAFLGIQILNSWSPNWL</sequence>
<dbReference type="AlphaFoldDB" id="A0AAF0TNR7"/>
<feature type="transmembrane region" description="Helical" evidence="1">
    <location>
        <begin position="35"/>
        <end position="55"/>
    </location>
</feature>
<keyword evidence="1" id="KW-0812">Transmembrane</keyword>
<evidence type="ECO:0008006" key="4">
    <source>
        <dbReference type="Google" id="ProtNLM"/>
    </source>
</evidence>
<proteinExistence type="predicted"/>
<protein>
    <recommendedName>
        <fullName evidence="4">Transmembrane protein</fullName>
    </recommendedName>
</protein>
<keyword evidence="3" id="KW-1185">Reference proteome</keyword>
<accession>A0AAF0TNR7</accession>
<evidence type="ECO:0000313" key="2">
    <source>
        <dbReference type="EMBL" id="WMV19960.1"/>
    </source>
</evidence>
<dbReference type="Proteomes" id="UP001234989">
    <property type="component" value="Chromosome 3"/>
</dbReference>
<keyword evidence="1" id="KW-1133">Transmembrane helix</keyword>
<keyword evidence="1" id="KW-0472">Membrane</keyword>
<dbReference type="EMBL" id="CP133614">
    <property type="protein sequence ID" value="WMV19960.1"/>
    <property type="molecule type" value="Genomic_DNA"/>
</dbReference>